<feature type="chain" id="PRO_5013224419" description="Outer membrane protein assembly factor BamE domain-containing protein" evidence="3">
    <location>
        <begin position="19"/>
        <end position="100"/>
    </location>
</feature>
<proteinExistence type="predicted"/>
<dbReference type="RefSeq" id="WP_181387655.1">
    <property type="nucleotide sequence ID" value="NZ_JAKNPK010000116.1"/>
</dbReference>
<accession>A0A1P8DPN5</accession>
<reference evidence="5" key="1">
    <citation type="submission" date="2016-10" db="EMBL/GenBank/DDBJ databases">
        <title>Evolution and Comparative Genomics of Conjugative MDR Plasmids in Vibrio species.</title>
        <authorList>
            <person name="Li R."/>
            <person name="Ye L."/>
            <person name="Wong M.Ho.Yin."/>
            <person name="Zheng Z."/>
            <person name="Chan E.Wai.Chi."/>
            <person name="Chen S."/>
        </authorList>
    </citation>
    <scope>NUCLEOTIDE SEQUENCE</scope>
    <source>
        <plasmid evidence="5">pVAS114</plasmid>
    </source>
</reference>
<geneLocation type="plasmid" evidence="5">
    <name>pVAS114</name>
</geneLocation>
<dbReference type="InterPro" id="IPR007450">
    <property type="entry name" value="BamE_dom"/>
</dbReference>
<sequence length="100" mass="11350">MLKRILLVVTLILTGCQAAVYGTASELNNLELGLTKSQVIERLGPPVSVSADGDLREEYLIYKKMKHAISSWPRTYQITLREGKVVKWGEQYSEQNINHF</sequence>
<evidence type="ECO:0000313" key="5">
    <source>
        <dbReference type="EMBL" id="APU91093.1"/>
    </source>
</evidence>
<keyword evidence="1 3" id="KW-0732">Signal</keyword>
<dbReference type="PROSITE" id="PS51257">
    <property type="entry name" value="PROKAR_LIPOPROTEIN"/>
    <property type="match status" value="1"/>
</dbReference>
<dbReference type="Gene3D" id="3.30.1450.10">
    <property type="match status" value="1"/>
</dbReference>
<keyword evidence="5" id="KW-0614">Plasmid</keyword>
<evidence type="ECO:0000256" key="2">
    <source>
        <dbReference type="ARBA" id="ARBA00023136"/>
    </source>
</evidence>
<name>A0A1P8DPN5_VIBAL</name>
<evidence type="ECO:0000256" key="3">
    <source>
        <dbReference type="SAM" id="SignalP"/>
    </source>
</evidence>
<evidence type="ECO:0000259" key="4">
    <source>
        <dbReference type="Pfam" id="PF04355"/>
    </source>
</evidence>
<dbReference type="AlphaFoldDB" id="A0A1P8DPN5"/>
<keyword evidence="2" id="KW-0472">Membrane</keyword>
<organism evidence="5">
    <name type="scientific">Vibrio alginolyticus</name>
    <dbReference type="NCBI Taxonomy" id="663"/>
    <lineage>
        <taxon>Bacteria</taxon>
        <taxon>Pseudomonadati</taxon>
        <taxon>Pseudomonadota</taxon>
        <taxon>Gammaproteobacteria</taxon>
        <taxon>Vibrionales</taxon>
        <taxon>Vibrionaceae</taxon>
        <taxon>Vibrio</taxon>
    </lineage>
</organism>
<feature type="signal peptide" evidence="3">
    <location>
        <begin position="1"/>
        <end position="18"/>
    </location>
</feature>
<dbReference type="Pfam" id="PF04355">
    <property type="entry name" value="BamE"/>
    <property type="match status" value="1"/>
</dbReference>
<protein>
    <recommendedName>
        <fullName evidence="4">Outer membrane protein assembly factor BamE domain-containing protein</fullName>
    </recommendedName>
</protein>
<dbReference type="EMBL" id="KX957969">
    <property type="protein sequence ID" value="APU91093.1"/>
    <property type="molecule type" value="Genomic_DNA"/>
</dbReference>
<evidence type="ECO:0000256" key="1">
    <source>
        <dbReference type="ARBA" id="ARBA00022729"/>
    </source>
</evidence>
<feature type="domain" description="Outer membrane protein assembly factor BamE" evidence="4">
    <location>
        <begin position="23"/>
        <end position="87"/>
    </location>
</feature>
<dbReference type="InterPro" id="IPR037873">
    <property type="entry name" value="BamE-like"/>
</dbReference>
<dbReference type="GO" id="GO:0019867">
    <property type="term" value="C:outer membrane"/>
    <property type="evidence" value="ECO:0007669"/>
    <property type="project" value="InterPro"/>
</dbReference>